<gene>
    <name evidence="1" type="ORF">V6X64_01965</name>
</gene>
<proteinExistence type="predicted"/>
<reference evidence="1 2" key="1">
    <citation type="submission" date="2024-02" db="EMBL/GenBank/DDBJ databases">
        <title>New especies of Spiribacter isolated from saline water.</title>
        <authorList>
            <person name="Leon M.J."/>
            <person name="De La Haba R."/>
            <person name="Sanchez-Porro C."/>
            <person name="Ventosa A."/>
        </authorList>
    </citation>
    <scope>NUCLEOTIDE SEQUENCE [LARGE SCALE GENOMIC DNA]</scope>
    <source>
        <strain evidence="2">ag22IC4-227</strain>
    </source>
</reference>
<evidence type="ECO:0000313" key="1">
    <source>
        <dbReference type="EMBL" id="MEX0385763.1"/>
    </source>
</evidence>
<sequence>MMAEIPNSGPGVKGPDGEICWRHHPLWLYPDLVSAEAADRIRDKINTKRHIAIPDEFDLVGELKVALGDFQILMEIRETEPDLPDTKRHIEKLVSDIEHLQKILDSMGGYTLKLLCKHGAFRSMRMGLVSHPGSAVQDENSALEHSLDALCIASIAAWSDLEGERPAKTYQSDTAIFLLADVYEKASGGKAYARDYEDTYFMSFLRAALPLFEVDCPPGYTVRRVLADRRNCALSWEDSYRSKNR</sequence>
<accession>A0ABV3S8F9</accession>
<organism evidence="1 2">
    <name type="scientific">Spiribacter onubensis</name>
    <dbReference type="NCBI Taxonomy" id="3122420"/>
    <lineage>
        <taxon>Bacteria</taxon>
        <taxon>Pseudomonadati</taxon>
        <taxon>Pseudomonadota</taxon>
        <taxon>Gammaproteobacteria</taxon>
        <taxon>Chromatiales</taxon>
        <taxon>Ectothiorhodospiraceae</taxon>
        <taxon>Spiribacter</taxon>
    </lineage>
</organism>
<keyword evidence="2" id="KW-1185">Reference proteome</keyword>
<dbReference type="RefSeq" id="WP_367966243.1">
    <property type="nucleotide sequence ID" value="NZ_JBAKFJ010000001.1"/>
</dbReference>
<comment type="caution">
    <text evidence="1">The sequence shown here is derived from an EMBL/GenBank/DDBJ whole genome shotgun (WGS) entry which is preliminary data.</text>
</comment>
<protein>
    <submittedName>
        <fullName evidence="1">Uncharacterized protein</fullName>
    </submittedName>
</protein>
<dbReference type="Proteomes" id="UP001556653">
    <property type="component" value="Unassembled WGS sequence"/>
</dbReference>
<name>A0ABV3S8F9_9GAMM</name>
<dbReference type="EMBL" id="JBAKFJ010000001">
    <property type="protein sequence ID" value="MEX0385763.1"/>
    <property type="molecule type" value="Genomic_DNA"/>
</dbReference>
<evidence type="ECO:0000313" key="2">
    <source>
        <dbReference type="Proteomes" id="UP001556653"/>
    </source>
</evidence>